<evidence type="ECO:0000313" key="2">
    <source>
        <dbReference type="Proteomes" id="UP001187192"/>
    </source>
</evidence>
<dbReference type="EMBL" id="BTGU01000046">
    <property type="protein sequence ID" value="GMN53460.1"/>
    <property type="molecule type" value="Genomic_DNA"/>
</dbReference>
<dbReference type="AlphaFoldDB" id="A0AA88AK97"/>
<organism evidence="1 2">
    <name type="scientific">Ficus carica</name>
    <name type="common">Common fig</name>
    <dbReference type="NCBI Taxonomy" id="3494"/>
    <lineage>
        <taxon>Eukaryota</taxon>
        <taxon>Viridiplantae</taxon>
        <taxon>Streptophyta</taxon>
        <taxon>Embryophyta</taxon>
        <taxon>Tracheophyta</taxon>
        <taxon>Spermatophyta</taxon>
        <taxon>Magnoliopsida</taxon>
        <taxon>eudicotyledons</taxon>
        <taxon>Gunneridae</taxon>
        <taxon>Pentapetalae</taxon>
        <taxon>rosids</taxon>
        <taxon>fabids</taxon>
        <taxon>Rosales</taxon>
        <taxon>Moraceae</taxon>
        <taxon>Ficeae</taxon>
        <taxon>Ficus</taxon>
    </lineage>
</organism>
<reference evidence="1" key="1">
    <citation type="submission" date="2023-07" db="EMBL/GenBank/DDBJ databases">
        <title>draft genome sequence of fig (Ficus carica).</title>
        <authorList>
            <person name="Takahashi T."/>
            <person name="Nishimura K."/>
        </authorList>
    </citation>
    <scope>NUCLEOTIDE SEQUENCE</scope>
</reference>
<sequence>MVVTKTDEAEYNRASELKALDETKASVKGLVDSGVTEIPRIFRHPEEIFISSGDSWYSTIPLIDLG</sequence>
<keyword evidence="2" id="KW-1185">Reference proteome</keyword>
<gene>
    <name evidence="1" type="ORF">TIFTF001_022599</name>
</gene>
<protein>
    <submittedName>
        <fullName evidence="1">Uncharacterized protein</fullName>
    </submittedName>
</protein>
<accession>A0AA88AK97</accession>
<evidence type="ECO:0000313" key="1">
    <source>
        <dbReference type="EMBL" id="GMN53460.1"/>
    </source>
</evidence>
<proteinExistence type="predicted"/>
<name>A0AA88AK97_FICCA</name>
<dbReference type="Proteomes" id="UP001187192">
    <property type="component" value="Unassembled WGS sequence"/>
</dbReference>
<comment type="caution">
    <text evidence="1">The sequence shown here is derived from an EMBL/GenBank/DDBJ whole genome shotgun (WGS) entry which is preliminary data.</text>
</comment>